<evidence type="ECO:0000313" key="3">
    <source>
        <dbReference type="Proteomes" id="UP001500683"/>
    </source>
</evidence>
<dbReference type="GO" id="GO:0016787">
    <property type="term" value="F:hydrolase activity"/>
    <property type="evidence" value="ECO:0007669"/>
    <property type="project" value="UniProtKB-KW"/>
</dbReference>
<dbReference type="Gene3D" id="3.40.50.1820">
    <property type="entry name" value="alpha/beta hydrolase"/>
    <property type="match status" value="1"/>
</dbReference>
<evidence type="ECO:0000259" key="1">
    <source>
        <dbReference type="Pfam" id="PF12697"/>
    </source>
</evidence>
<dbReference type="InterPro" id="IPR000073">
    <property type="entry name" value="AB_hydrolase_1"/>
</dbReference>
<gene>
    <name evidence="2" type="ORF">GCM10022214_57450</name>
</gene>
<accession>A0ABP7WK25</accession>
<protein>
    <submittedName>
        <fullName evidence="2">Alpha/beta hydrolase</fullName>
    </submittedName>
</protein>
<dbReference type="PANTHER" id="PTHR43194">
    <property type="entry name" value="HYDROLASE ALPHA/BETA FOLD FAMILY"/>
    <property type="match status" value="1"/>
</dbReference>
<keyword evidence="3" id="KW-1185">Reference proteome</keyword>
<sequence>MVTDIHVTVWDDSGGSAQVAAVFVHGVISWGTDDRYGFGAQRPLADSYRLLMVDRRGHGASPDIDRTDYEVDADDIVGLLTNVPGGAHLVGHSYGGVAAMLAAARRPDLVRSLTLIQPGALRPAADHPVVAEALRRSRQATAELPPDLSPEDYLRMSTEGLGLPMPEPTPERLRATRAAMRERPCWDADVPLQPLADASWPTLIITGTWEDAPEAYRRYAGEPLLAAADFIADRIGAERLRVPGFYPHTEQPALINDALRDLWRRVDTAS</sequence>
<feature type="domain" description="AB hydrolase-1" evidence="1">
    <location>
        <begin position="22"/>
        <end position="228"/>
    </location>
</feature>
<dbReference type="Pfam" id="PF12697">
    <property type="entry name" value="Abhydrolase_6"/>
    <property type="match status" value="1"/>
</dbReference>
<dbReference type="Proteomes" id="UP001500683">
    <property type="component" value="Unassembled WGS sequence"/>
</dbReference>
<keyword evidence="2" id="KW-0378">Hydrolase</keyword>
<name>A0ABP7WK25_9ACTN</name>
<dbReference type="PRINTS" id="PR00111">
    <property type="entry name" value="ABHYDROLASE"/>
</dbReference>
<dbReference type="PANTHER" id="PTHR43194:SF2">
    <property type="entry name" value="PEROXISOMAL MEMBRANE PROTEIN LPX1"/>
    <property type="match status" value="1"/>
</dbReference>
<dbReference type="InterPro" id="IPR029058">
    <property type="entry name" value="AB_hydrolase_fold"/>
</dbReference>
<dbReference type="EMBL" id="BAAAZG010000044">
    <property type="protein sequence ID" value="GAA4089339.1"/>
    <property type="molecule type" value="Genomic_DNA"/>
</dbReference>
<organism evidence="2 3">
    <name type="scientific">Actinomadura miaoliensis</name>
    <dbReference type="NCBI Taxonomy" id="430685"/>
    <lineage>
        <taxon>Bacteria</taxon>
        <taxon>Bacillati</taxon>
        <taxon>Actinomycetota</taxon>
        <taxon>Actinomycetes</taxon>
        <taxon>Streptosporangiales</taxon>
        <taxon>Thermomonosporaceae</taxon>
        <taxon>Actinomadura</taxon>
    </lineage>
</organism>
<proteinExistence type="predicted"/>
<dbReference type="SUPFAM" id="SSF53474">
    <property type="entry name" value="alpha/beta-Hydrolases"/>
    <property type="match status" value="1"/>
</dbReference>
<dbReference type="InterPro" id="IPR050228">
    <property type="entry name" value="Carboxylesterase_BioH"/>
</dbReference>
<reference evidence="3" key="1">
    <citation type="journal article" date="2019" name="Int. J. Syst. Evol. Microbiol.">
        <title>The Global Catalogue of Microorganisms (GCM) 10K type strain sequencing project: providing services to taxonomists for standard genome sequencing and annotation.</title>
        <authorList>
            <consortium name="The Broad Institute Genomics Platform"/>
            <consortium name="The Broad Institute Genome Sequencing Center for Infectious Disease"/>
            <person name="Wu L."/>
            <person name="Ma J."/>
        </authorList>
    </citation>
    <scope>NUCLEOTIDE SEQUENCE [LARGE SCALE GENOMIC DNA]</scope>
    <source>
        <strain evidence="3">JCM 16702</strain>
    </source>
</reference>
<evidence type="ECO:0000313" key="2">
    <source>
        <dbReference type="EMBL" id="GAA4089339.1"/>
    </source>
</evidence>
<comment type="caution">
    <text evidence="2">The sequence shown here is derived from an EMBL/GenBank/DDBJ whole genome shotgun (WGS) entry which is preliminary data.</text>
</comment>